<keyword evidence="3" id="KW-1185">Reference proteome</keyword>
<dbReference type="PANTHER" id="PTHR43679:SF2">
    <property type="entry name" value="OCTANOYL-[GCVH]:PROTEIN N-OCTANOYLTRANSFERASE"/>
    <property type="match status" value="1"/>
</dbReference>
<reference evidence="2 3" key="1">
    <citation type="submission" date="2020-08" db="EMBL/GenBank/DDBJ databases">
        <title>Genome sequence of Diaphorobacter ruginosibacter DSM 27467T.</title>
        <authorList>
            <person name="Hyun D.-W."/>
            <person name="Bae J.-W."/>
        </authorList>
    </citation>
    <scope>NUCLEOTIDE SEQUENCE [LARGE SCALE GENOMIC DNA]</scope>
    <source>
        <strain evidence="2 3">DSM 27467</strain>
    </source>
</reference>
<keyword evidence="2" id="KW-0436">Ligase</keyword>
<dbReference type="PROSITE" id="PS51733">
    <property type="entry name" value="BPL_LPL_CATALYTIC"/>
    <property type="match status" value="1"/>
</dbReference>
<sequence length="252" mass="26947">MNCAAGLQQAAALDELLQVPVAVQEQLWNEQQLDSPVAQPQLRLWRYSDPAIVLGCSQRKLLGQEQADPHLPVLIRQSGGGAVLTGPWMLGISAVLPAGHPLVQGGPVAGYRWFGEVIAQALTDCGVQAVALDPRVLHERYAGGQRKVDWACFGGLSPWEVLADGRKIAGLAQVRRRAGVLLVGGVLVEPSPWPLLCSALGGSALDAARLATTTISCTECAGELFERGRWTELLEQRLREAMSAQVAHPIDS</sequence>
<dbReference type="Proteomes" id="UP000515811">
    <property type="component" value="Chromosome"/>
</dbReference>
<dbReference type="InterPro" id="IPR050664">
    <property type="entry name" value="Octanoyltrans_LipM/LipL"/>
</dbReference>
<dbReference type="EMBL" id="CP060714">
    <property type="protein sequence ID" value="QNN58789.1"/>
    <property type="molecule type" value="Genomic_DNA"/>
</dbReference>
<dbReference type="SUPFAM" id="SSF55681">
    <property type="entry name" value="Class II aaRS and biotin synthetases"/>
    <property type="match status" value="1"/>
</dbReference>
<protein>
    <submittedName>
        <fullName evidence="2">Ligase</fullName>
    </submittedName>
</protein>
<proteinExistence type="predicted"/>
<dbReference type="GO" id="GO:0016874">
    <property type="term" value="F:ligase activity"/>
    <property type="evidence" value="ECO:0007669"/>
    <property type="project" value="UniProtKB-KW"/>
</dbReference>
<evidence type="ECO:0000313" key="3">
    <source>
        <dbReference type="Proteomes" id="UP000515811"/>
    </source>
</evidence>
<dbReference type="AlphaFoldDB" id="A0A7G9RT64"/>
<dbReference type="InterPro" id="IPR045864">
    <property type="entry name" value="aa-tRNA-synth_II/BPL/LPL"/>
</dbReference>
<dbReference type="Gene3D" id="3.30.930.10">
    <property type="entry name" value="Bira Bifunctional Protein, Domain 2"/>
    <property type="match status" value="1"/>
</dbReference>
<dbReference type="PANTHER" id="PTHR43679">
    <property type="entry name" value="OCTANOYLTRANSFERASE LIPM-RELATED"/>
    <property type="match status" value="1"/>
</dbReference>
<dbReference type="RefSeq" id="WP_187599462.1">
    <property type="nucleotide sequence ID" value="NZ_CP060714.1"/>
</dbReference>
<dbReference type="KEGG" id="drg:H9K76_08255"/>
<dbReference type="InterPro" id="IPR004143">
    <property type="entry name" value="BPL_LPL_catalytic"/>
</dbReference>
<evidence type="ECO:0000259" key="1">
    <source>
        <dbReference type="PROSITE" id="PS51733"/>
    </source>
</evidence>
<evidence type="ECO:0000313" key="2">
    <source>
        <dbReference type="EMBL" id="QNN58789.1"/>
    </source>
</evidence>
<organism evidence="2 3">
    <name type="scientific">Diaphorobacter ruginosibacter</name>
    <dbReference type="NCBI Taxonomy" id="1715720"/>
    <lineage>
        <taxon>Bacteria</taxon>
        <taxon>Pseudomonadati</taxon>
        <taxon>Pseudomonadota</taxon>
        <taxon>Betaproteobacteria</taxon>
        <taxon>Burkholderiales</taxon>
        <taxon>Comamonadaceae</taxon>
        <taxon>Diaphorobacter</taxon>
    </lineage>
</organism>
<dbReference type="Pfam" id="PF21948">
    <property type="entry name" value="LplA-B_cat"/>
    <property type="match status" value="1"/>
</dbReference>
<feature type="domain" description="BPL/LPL catalytic" evidence="1">
    <location>
        <begin position="36"/>
        <end position="246"/>
    </location>
</feature>
<name>A0A7G9RT64_9BURK</name>
<accession>A0A7G9RT64</accession>
<gene>
    <name evidence="2" type="ORF">H9K76_08255</name>
</gene>